<dbReference type="AlphaFoldDB" id="A0A382XTU0"/>
<evidence type="ECO:0000313" key="2">
    <source>
        <dbReference type="EMBL" id="SVD74436.1"/>
    </source>
</evidence>
<dbReference type="Pfam" id="PF06182">
    <property type="entry name" value="ABC2_membrane_6"/>
    <property type="match status" value="1"/>
</dbReference>
<sequence>YFSLWLSFFQNSLTRDMEFKANFLGGLLVDVIYYGIQFFFFSVIYSYVEALGVFSREDVIIFLIITFMADTFYMFFFSGNIFHLNRYMVKGDLDFFLLKPVRSQFMVSFRYVKSYAIISIFILSGLLIKQILSYSNHISFLNWGSFLLSFIMGTVLLYCVDFIISSICFWFKNFSVAGWLSHEILKFSSRPDSIYTGLLRKLLFSFVPMIFIASVPTRNLLYGPNLQYLGGQLLLCVMFVWFSQLIWKRGLLRYESASS</sequence>
<feature type="transmembrane region" description="Helical" evidence="1">
    <location>
        <begin position="115"/>
        <end position="134"/>
    </location>
</feature>
<evidence type="ECO:0000256" key="1">
    <source>
        <dbReference type="SAM" id="Phobius"/>
    </source>
</evidence>
<keyword evidence="1" id="KW-0472">Membrane</keyword>
<keyword evidence="1" id="KW-1133">Transmembrane helix</keyword>
<evidence type="ECO:0008006" key="3">
    <source>
        <dbReference type="Google" id="ProtNLM"/>
    </source>
</evidence>
<organism evidence="2">
    <name type="scientific">marine metagenome</name>
    <dbReference type="NCBI Taxonomy" id="408172"/>
    <lineage>
        <taxon>unclassified sequences</taxon>
        <taxon>metagenomes</taxon>
        <taxon>ecological metagenomes</taxon>
    </lineage>
</organism>
<feature type="transmembrane region" description="Helical" evidence="1">
    <location>
        <begin position="59"/>
        <end position="82"/>
    </location>
</feature>
<feature type="transmembrane region" description="Helical" evidence="1">
    <location>
        <begin position="192"/>
        <end position="214"/>
    </location>
</feature>
<gene>
    <name evidence="2" type="ORF">METZ01_LOCUS427290</name>
</gene>
<dbReference type="InterPro" id="IPR010390">
    <property type="entry name" value="ABC-2_transporter-like"/>
</dbReference>
<keyword evidence="1" id="KW-0812">Transmembrane</keyword>
<feature type="transmembrane region" description="Helical" evidence="1">
    <location>
        <begin position="226"/>
        <end position="247"/>
    </location>
</feature>
<protein>
    <recommendedName>
        <fullName evidence="3">ABC transporter permease</fullName>
    </recommendedName>
</protein>
<reference evidence="2" key="1">
    <citation type="submission" date="2018-05" db="EMBL/GenBank/DDBJ databases">
        <authorList>
            <person name="Lanie J.A."/>
            <person name="Ng W.-L."/>
            <person name="Kazmierczak K.M."/>
            <person name="Andrzejewski T.M."/>
            <person name="Davidsen T.M."/>
            <person name="Wayne K.J."/>
            <person name="Tettelin H."/>
            <person name="Glass J.I."/>
            <person name="Rusch D."/>
            <person name="Podicherti R."/>
            <person name="Tsui H.-C.T."/>
            <person name="Winkler M.E."/>
        </authorList>
    </citation>
    <scope>NUCLEOTIDE SEQUENCE</scope>
</reference>
<feature type="transmembrane region" description="Helical" evidence="1">
    <location>
        <begin position="21"/>
        <end position="47"/>
    </location>
</feature>
<name>A0A382XTU0_9ZZZZ</name>
<feature type="non-terminal residue" evidence="2">
    <location>
        <position position="1"/>
    </location>
</feature>
<proteinExistence type="predicted"/>
<feature type="transmembrane region" description="Helical" evidence="1">
    <location>
        <begin position="146"/>
        <end position="171"/>
    </location>
</feature>
<dbReference type="EMBL" id="UINC01170408">
    <property type="protein sequence ID" value="SVD74436.1"/>
    <property type="molecule type" value="Genomic_DNA"/>
</dbReference>
<dbReference type="PANTHER" id="PTHR36833">
    <property type="entry name" value="SLR0610 PROTEIN-RELATED"/>
    <property type="match status" value="1"/>
</dbReference>
<dbReference type="PANTHER" id="PTHR36833:SF2">
    <property type="entry name" value="SLR0610 PROTEIN"/>
    <property type="match status" value="1"/>
</dbReference>
<accession>A0A382XTU0</accession>